<evidence type="ECO:0000313" key="3">
    <source>
        <dbReference type="Proteomes" id="UP000230431"/>
    </source>
</evidence>
<dbReference type="Proteomes" id="UP000230431">
    <property type="component" value="Unassembled WGS sequence"/>
</dbReference>
<proteinExistence type="predicted"/>
<evidence type="ECO:0000256" key="1">
    <source>
        <dbReference type="SAM" id="Phobius"/>
    </source>
</evidence>
<dbReference type="EMBL" id="PCYK01000030">
    <property type="protein sequence ID" value="PIR45727.1"/>
    <property type="molecule type" value="Genomic_DNA"/>
</dbReference>
<evidence type="ECO:0000313" key="2">
    <source>
        <dbReference type="EMBL" id="PIR45727.1"/>
    </source>
</evidence>
<feature type="transmembrane region" description="Helical" evidence="1">
    <location>
        <begin position="12"/>
        <end position="29"/>
    </location>
</feature>
<keyword evidence="1" id="KW-1133">Transmembrane helix</keyword>
<keyword evidence="1" id="KW-0812">Transmembrane</keyword>
<protein>
    <submittedName>
        <fullName evidence="2">Uncharacterized protein</fullName>
    </submittedName>
</protein>
<reference evidence="2 3" key="1">
    <citation type="submission" date="2017-09" db="EMBL/GenBank/DDBJ databases">
        <title>Depth-based differentiation of microbial function through sediment-hosted aquifers and enrichment of novel symbionts in the deep terrestrial subsurface.</title>
        <authorList>
            <person name="Probst A.J."/>
            <person name="Ladd B."/>
            <person name="Jarett J.K."/>
            <person name="Geller-Mcgrath D.E."/>
            <person name="Sieber C.M."/>
            <person name="Emerson J.B."/>
            <person name="Anantharaman K."/>
            <person name="Thomas B.C."/>
            <person name="Malmstrom R."/>
            <person name="Stieglmeier M."/>
            <person name="Klingl A."/>
            <person name="Woyke T."/>
            <person name="Ryan C.M."/>
            <person name="Banfield J.F."/>
        </authorList>
    </citation>
    <scope>NUCLEOTIDE SEQUENCE [LARGE SCALE GENOMIC DNA]</scope>
    <source>
        <strain evidence="2">CG10_big_fil_rev_8_21_14_0_10_49_38</strain>
    </source>
</reference>
<comment type="caution">
    <text evidence="2">The sequence shown here is derived from an EMBL/GenBank/DDBJ whole genome shotgun (WGS) entry which is preliminary data.</text>
</comment>
<keyword evidence="1" id="KW-0472">Membrane</keyword>
<accession>A0A2H0RH04</accession>
<gene>
    <name evidence="2" type="ORF">COV08_03635</name>
</gene>
<organism evidence="2 3">
    <name type="scientific">Candidatus Vogelbacteria bacterium CG10_big_fil_rev_8_21_14_0_10_49_38</name>
    <dbReference type="NCBI Taxonomy" id="1975043"/>
    <lineage>
        <taxon>Bacteria</taxon>
        <taxon>Candidatus Vogeliibacteriota</taxon>
    </lineage>
</organism>
<dbReference type="AlphaFoldDB" id="A0A2H0RH04"/>
<name>A0A2H0RH04_9BACT</name>
<sequence>MAKLPSKKIIRLTIFLVILVIGVFWYLGYQNQRAESQKLELYRQQILNRQKNLETAVLSGSDGQATLPALVTDWSTIELTLIEPTDTEALMTYGRGLTGALKPFSLKRKSEIKLALDALDGNDPTKIKELVTARLNHEIAAATLRHLPVPEAVADWHRQLINSLENSALLIGQMEKILTEPVIGLAAGQVFLRENVFFYQTIDKINDYFRRQGIDFPDNEKLELYVNFNQ</sequence>